<dbReference type="RefSeq" id="WP_290400106.1">
    <property type="nucleotide sequence ID" value="NZ_JAUHLN010000002.1"/>
</dbReference>
<dbReference type="Proteomes" id="UP001168694">
    <property type="component" value="Unassembled WGS sequence"/>
</dbReference>
<gene>
    <name evidence="1" type="ORF">QYF49_13545</name>
</gene>
<accession>A0ABT8E820</accession>
<sequence length="56" mass="6606">MLYIHLKFVNDQAVARLKKDWSGDNRAYDLGDDHILKMADMLAEGIVKQFQNHFRQ</sequence>
<name>A0ABT8E820_9BACL</name>
<proteinExistence type="predicted"/>
<comment type="caution">
    <text evidence="1">The sequence shown here is derived from an EMBL/GenBank/DDBJ whole genome shotgun (WGS) entry which is preliminary data.</text>
</comment>
<evidence type="ECO:0000313" key="1">
    <source>
        <dbReference type="EMBL" id="MDN4074028.1"/>
    </source>
</evidence>
<dbReference type="EMBL" id="JAUHLN010000002">
    <property type="protein sequence ID" value="MDN4074028.1"/>
    <property type="molecule type" value="Genomic_DNA"/>
</dbReference>
<reference evidence="1" key="1">
    <citation type="submission" date="2023-06" db="EMBL/GenBank/DDBJ databases">
        <title>Draft Genome Sequences of Representative Paenibacillus Polymyxa, Bacillus cereus, Fictibacillus sp., and Brevibacillus agri Strains Isolated from Amazonian Dark Earth.</title>
        <authorList>
            <person name="Pellegrinetti T.A."/>
            <person name="Cunha I.C.M."/>
            <person name="Chaves M.G."/>
            <person name="Freitas A.S."/>
            <person name="Silva A.V.R."/>
            <person name="Tsai S.M."/>
            <person name="Mendes L.W."/>
        </authorList>
    </citation>
    <scope>NUCLEOTIDE SEQUENCE</scope>
    <source>
        <strain evidence="1">CENA-BCM004</strain>
    </source>
</reference>
<evidence type="ECO:0000313" key="2">
    <source>
        <dbReference type="Proteomes" id="UP001168694"/>
    </source>
</evidence>
<organism evidence="1 2">
    <name type="scientific">Fictibacillus terranigra</name>
    <dbReference type="NCBI Taxonomy" id="3058424"/>
    <lineage>
        <taxon>Bacteria</taxon>
        <taxon>Bacillati</taxon>
        <taxon>Bacillota</taxon>
        <taxon>Bacilli</taxon>
        <taxon>Bacillales</taxon>
        <taxon>Fictibacillaceae</taxon>
        <taxon>Fictibacillus</taxon>
    </lineage>
</organism>
<protein>
    <submittedName>
        <fullName evidence="1">Uncharacterized protein</fullName>
    </submittedName>
</protein>
<keyword evidence="2" id="KW-1185">Reference proteome</keyword>